<evidence type="ECO:0000259" key="2">
    <source>
        <dbReference type="Pfam" id="PF05065"/>
    </source>
</evidence>
<evidence type="ECO:0000313" key="4">
    <source>
        <dbReference type="Proteomes" id="UP000249616"/>
    </source>
</evidence>
<dbReference type="EMBL" id="CP030073">
    <property type="protein sequence ID" value="AWW40792.1"/>
    <property type="molecule type" value="Genomic_DNA"/>
</dbReference>
<organism evidence="3 4">
    <name type="scientific">Streptomyces cadmiisoli</name>
    <dbReference type="NCBI Taxonomy" id="2184053"/>
    <lineage>
        <taxon>Bacteria</taxon>
        <taxon>Bacillati</taxon>
        <taxon>Actinomycetota</taxon>
        <taxon>Actinomycetes</taxon>
        <taxon>Kitasatosporales</taxon>
        <taxon>Streptomycetaceae</taxon>
        <taxon>Streptomyces</taxon>
        <taxon>Streptomyces aurantiacus group</taxon>
    </lineage>
</organism>
<evidence type="ECO:0000313" key="3">
    <source>
        <dbReference type="EMBL" id="AWW40792.1"/>
    </source>
</evidence>
<dbReference type="InterPro" id="IPR024455">
    <property type="entry name" value="Phage_capsid"/>
</dbReference>
<gene>
    <name evidence="3" type="ORF">DN051_32355</name>
</gene>
<name>A0A2Z4J6C7_9ACTN</name>
<protein>
    <submittedName>
        <fullName evidence="3">Phage major capsid protein</fullName>
    </submittedName>
</protein>
<comment type="subcellular location">
    <subcellularLocation>
        <location evidence="1">Virion</location>
    </subcellularLocation>
</comment>
<accession>A0A2Z4J6C7</accession>
<dbReference type="NCBIfam" id="TIGR01554">
    <property type="entry name" value="major_cap_HK97"/>
    <property type="match status" value="1"/>
</dbReference>
<evidence type="ECO:0000256" key="1">
    <source>
        <dbReference type="ARBA" id="ARBA00004328"/>
    </source>
</evidence>
<reference evidence="3 4" key="1">
    <citation type="journal article" date="2019" name="Int. J. Syst. Evol. Microbiol.">
        <title>Streptomyces cadmiisoli sp. nov., a novel actinomycete isolated from cadmium-contaminated soil.</title>
        <authorList>
            <person name="Li K."/>
            <person name="Tang X."/>
            <person name="Zhao J."/>
            <person name="Guo Y."/>
            <person name="Tang Y."/>
            <person name="Gao J."/>
        </authorList>
    </citation>
    <scope>NUCLEOTIDE SEQUENCE [LARGE SCALE GENOMIC DNA]</scope>
    <source>
        <strain evidence="3 4">ZFG47</strain>
    </source>
</reference>
<keyword evidence="4" id="KW-1185">Reference proteome</keyword>
<dbReference type="KEGG" id="scad:DN051_32355"/>
<dbReference type="InterPro" id="IPR054612">
    <property type="entry name" value="Phage_capsid-like_C"/>
</dbReference>
<dbReference type="AlphaFoldDB" id="A0A2Z4J6C7"/>
<dbReference type="Pfam" id="PF05065">
    <property type="entry name" value="Phage_capsid"/>
    <property type="match status" value="1"/>
</dbReference>
<dbReference type="Gene3D" id="3.30.2320.10">
    <property type="entry name" value="hypothetical protein PF0899 domain"/>
    <property type="match status" value="1"/>
</dbReference>
<sequence>MSFVNLARKSLEARGRLFEEYKSVLDDTKITDADKRERLERLDAAIEAKTEEVRDFTAKAEAEAEARNLDGKLGKLFVPGTQEEGREAPGMDARSLLLAVANGEIREGLITPDMEMRAPGGNVQAAAGKVSDAAFAGNTTSVQFIAQVQEVMREHSPFLNLVSTFTTSHGETIRYPVKNAWMSPTTDVTILPEGEKYTFGKGGFTTKDLTVAKYGTGVQLSAELLTDSEVDIAAIAADDAGQALSDRITADMLAKLQVAVPVGKKVVMVGAAATTKVSYDNLIDVQHNLRTGYRRNAAWMFGDLQLAELRKIKDTAGNPIWNPSYQVGAPDTLLGKPYVTDATITAKATGAGGTINTDLIWYGDFSKFKLRQVKGITVSRSDEYAWDSDMVSWKLTWRGGGDLMDLESVAALRTAAA</sequence>
<dbReference type="SUPFAM" id="SSF56563">
    <property type="entry name" value="Major capsid protein gp5"/>
    <property type="match status" value="1"/>
</dbReference>
<dbReference type="Proteomes" id="UP000249616">
    <property type="component" value="Chromosome"/>
</dbReference>
<dbReference type="RefSeq" id="WP_112440217.1">
    <property type="nucleotide sequence ID" value="NZ_CP030073.1"/>
</dbReference>
<proteinExistence type="predicted"/>
<feature type="domain" description="Phage capsid-like C-terminal" evidence="2">
    <location>
        <begin position="137"/>
        <end position="412"/>
    </location>
</feature>